<evidence type="ECO:0000313" key="3">
    <source>
        <dbReference type="EMBL" id="CAE14167.1"/>
    </source>
</evidence>
<dbReference type="KEGG" id="plu:plu1874"/>
<sequence>MIMSERALILDTHKIMLEQSINQHQNIDYIRVSEPQVYFASQEKTLAKIDNIMNQTPFHYVVASSESNMAFAGFLRSRYGLPGLNYEQALCVTNKWRMRKCLEDELPAPRCWLSGHFYNNFAQCTQGAATHFIIKPLSSSSCQNVERLTVDQLYQKLTHLDTLMLIEEEIDIEEEFHLDGIVNLSEIAVACLSCYSLPILSARGQTRASIHLPSSHPMFSIAYSMAQRAITKLALKQGVFHMEVYRRGERLIFGEIGLRPPGVGVAESLLRFTGVNLWQAFVNSQLLRPINNIPSQDYHGYSGVIGVYPERLRASDLLRLPNVVAVSELEKTRHKMTRTGAHDFRYLAFASCQSLAEFHNLINQLSDSSPSTHVKREVQ</sequence>
<organism evidence="3 4">
    <name type="scientific">Photorhabdus laumondii subsp. laumondii (strain DSM 15139 / CIP 105565 / TT01)</name>
    <name type="common">Photorhabdus luminescens subsp. laumondii</name>
    <dbReference type="NCBI Taxonomy" id="243265"/>
    <lineage>
        <taxon>Bacteria</taxon>
        <taxon>Pseudomonadati</taxon>
        <taxon>Pseudomonadota</taxon>
        <taxon>Gammaproteobacteria</taxon>
        <taxon>Enterobacterales</taxon>
        <taxon>Morganellaceae</taxon>
        <taxon>Photorhabdus</taxon>
    </lineage>
</organism>
<keyword evidence="4" id="KW-1185">Reference proteome</keyword>
<protein>
    <submittedName>
        <fullName evidence="3">Photorhabdus luminescens subsp. laumondii TTO1 complete genome segment 7/17</fullName>
    </submittedName>
</protein>
<name>Q7N5R8_PHOLL</name>
<evidence type="ECO:0000313" key="4">
    <source>
        <dbReference type="Proteomes" id="UP000002514"/>
    </source>
</evidence>
<dbReference type="InterPro" id="IPR011761">
    <property type="entry name" value="ATP-grasp"/>
</dbReference>
<keyword evidence="1" id="KW-0067">ATP-binding</keyword>
<keyword evidence="1" id="KW-0547">Nucleotide-binding</keyword>
<evidence type="ECO:0000256" key="1">
    <source>
        <dbReference type="PROSITE-ProRule" id="PRU00409"/>
    </source>
</evidence>
<dbReference type="HOGENOM" id="CLU_729281_0_0_6"/>
<feature type="domain" description="ATP-grasp" evidence="2">
    <location>
        <begin position="98"/>
        <end position="286"/>
    </location>
</feature>
<dbReference type="Gene3D" id="3.30.470.20">
    <property type="entry name" value="ATP-grasp fold, B domain"/>
    <property type="match status" value="1"/>
</dbReference>
<dbReference type="eggNOG" id="COG0151">
    <property type="taxonomic scope" value="Bacteria"/>
</dbReference>
<dbReference type="PROSITE" id="PS50975">
    <property type="entry name" value="ATP_GRASP"/>
    <property type="match status" value="1"/>
</dbReference>
<dbReference type="EMBL" id="BX571865">
    <property type="protein sequence ID" value="CAE14167.1"/>
    <property type="molecule type" value="Genomic_DNA"/>
</dbReference>
<dbReference type="Proteomes" id="UP000002514">
    <property type="component" value="Chromosome"/>
</dbReference>
<proteinExistence type="predicted"/>
<dbReference type="AlphaFoldDB" id="Q7N5R8"/>
<dbReference type="GO" id="GO:0046872">
    <property type="term" value="F:metal ion binding"/>
    <property type="evidence" value="ECO:0007669"/>
    <property type="project" value="InterPro"/>
</dbReference>
<dbReference type="SUPFAM" id="SSF56059">
    <property type="entry name" value="Glutathione synthetase ATP-binding domain-like"/>
    <property type="match status" value="1"/>
</dbReference>
<dbReference type="Gene3D" id="3.40.50.20">
    <property type="match status" value="1"/>
</dbReference>
<dbReference type="GO" id="GO:0005524">
    <property type="term" value="F:ATP binding"/>
    <property type="evidence" value="ECO:0007669"/>
    <property type="project" value="UniProtKB-UniRule"/>
</dbReference>
<gene>
    <name evidence="3" type="ordered locus">plu1874</name>
</gene>
<dbReference type="STRING" id="243265.plu1874"/>
<evidence type="ECO:0000259" key="2">
    <source>
        <dbReference type="PROSITE" id="PS50975"/>
    </source>
</evidence>
<reference evidence="4" key="1">
    <citation type="journal article" date="2003" name="Nat. Biotechnol.">
        <title>The genome sequence of the entomopathogenic bacterium Photorhabdus luminescens.</title>
        <authorList>
            <person name="Duchaud E."/>
            <person name="Rusniok C."/>
            <person name="Frangeul L."/>
            <person name="Buchrieser C."/>
            <person name="Givaudan A."/>
            <person name="Taourit S."/>
            <person name="Bocs S."/>
            <person name="Boursaux-Eude C."/>
            <person name="Chandler M."/>
            <person name="Charles J.-F."/>
            <person name="Dassa E."/>
            <person name="Derose R."/>
            <person name="Derzelle S."/>
            <person name="Freyssinet G."/>
            <person name="Gaudriault S."/>
            <person name="Medigue C."/>
            <person name="Lanois A."/>
            <person name="Powell K."/>
            <person name="Siguier P."/>
            <person name="Vincent R."/>
            <person name="Wingate V."/>
            <person name="Zouine M."/>
            <person name="Glaser P."/>
            <person name="Boemare N."/>
            <person name="Danchin A."/>
            <person name="Kunst F."/>
        </authorList>
    </citation>
    <scope>NUCLEOTIDE SEQUENCE [LARGE SCALE GENOMIC DNA]</scope>
    <source>
        <strain evidence="4">DSM 15139 / CIP 105565 / TT01</strain>
    </source>
</reference>
<accession>Q7N5R8</accession>